<dbReference type="RefSeq" id="WP_057805047.1">
    <property type="nucleotide sequence ID" value="NZ_BJYP01000007.1"/>
</dbReference>
<evidence type="ECO:0000256" key="1">
    <source>
        <dbReference type="SAM" id="SignalP"/>
    </source>
</evidence>
<reference evidence="2 4" key="1">
    <citation type="journal article" date="2015" name="Genome Announc.">
        <title>Expanding the biotechnology potential of lactobacilli through comparative genomics of 213 strains and associated genera.</title>
        <authorList>
            <person name="Sun Z."/>
            <person name="Harris H.M."/>
            <person name="McCann A."/>
            <person name="Guo C."/>
            <person name="Argimon S."/>
            <person name="Zhang W."/>
            <person name="Yang X."/>
            <person name="Jeffery I.B."/>
            <person name="Cooney J.C."/>
            <person name="Kagawa T.F."/>
            <person name="Liu W."/>
            <person name="Song Y."/>
            <person name="Salvetti E."/>
            <person name="Wrobel A."/>
            <person name="Rasinkangas P."/>
            <person name="Parkhill J."/>
            <person name="Rea M.C."/>
            <person name="O'Sullivan O."/>
            <person name="Ritari J."/>
            <person name="Douillard F.P."/>
            <person name="Paul Ross R."/>
            <person name="Yang R."/>
            <person name="Briner A.E."/>
            <person name="Felis G.E."/>
            <person name="de Vos W.M."/>
            <person name="Barrangou R."/>
            <person name="Klaenhammer T.R."/>
            <person name="Caufield P.W."/>
            <person name="Cui Y."/>
            <person name="Zhang H."/>
            <person name="O'Toole P.W."/>
        </authorList>
    </citation>
    <scope>NUCLEOTIDE SEQUENCE [LARGE SCALE GENOMIC DNA]</scope>
    <source>
        <strain evidence="2 4">DSM 22301</strain>
    </source>
</reference>
<feature type="chain" id="PRO_5039278201" description="Lipoprotein" evidence="1">
    <location>
        <begin position="21"/>
        <end position="389"/>
    </location>
</feature>
<keyword evidence="5" id="KW-1185">Reference proteome</keyword>
<dbReference type="Proteomes" id="UP000182818">
    <property type="component" value="Unassembled WGS sequence"/>
</dbReference>
<dbReference type="GeneID" id="76042680"/>
<protein>
    <recommendedName>
        <fullName evidence="6">Lipoprotein</fullName>
    </recommendedName>
</protein>
<name>A0A0R2K852_9LACO</name>
<evidence type="ECO:0000313" key="5">
    <source>
        <dbReference type="Proteomes" id="UP000182818"/>
    </source>
</evidence>
<dbReference type="PATRIC" id="fig|319653.3.peg.826"/>
<dbReference type="PROSITE" id="PS51257">
    <property type="entry name" value="PROKAR_LIPOPROTEIN"/>
    <property type="match status" value="1"/>
</dbReference>
<evidence type="ECO:0000313" key="4">
    <source>
        <dbReference type="Proteomes" id="UP000051749"/>
    </source>
</evidence>
<dbReference type="Proteomes" id="UP000051749">
    <property type="component" value="Unassembled WGS sequence"/>
</dbReference>
<reference evidence="3 5" key="2">
    <citation type="submission" date="2016-10" db="EMBL/GenBank/DDBJ databases">
        <authorList>
            <person name="Varghese N."/>
            <person name="Submissions S."/>
        </authorList>
    </citation>
    <scope>NUCLEOTIDE SEQUENCE [LARGE SCALE GENOMIC DNA]</scope>
    <source>
        <strain evidence="3 5">CGMCC 1.3889</strain>
    </source>
</reference>
<evidence type="ECO:0000313" key="2">
    <source>
        <dbReference type="EMBL" id="KRN83388.1"/>
    </source>
</evidence>
<dbReference type="EMBL" id="FOGK01000003">
    <property type="protein sequence ID" value="SER22651.1"/>
    <property type="molecule type" value="Genomic_DNA"/>
</dbReference>
<comment type="caution">
    <text evidence="2">The sequence shown here is derived from an EMBL/GenBank/DDBJ whole genome shotgun (WGS) entry which is preliminary data.</text>
</comment>
<evidence type="ECO:0000313" key="3">
    <source>
        <dbReference type="EMBL" id="SER22651.1"/>
    </source>
</evidence>
<organism evidence="2 4">
    <name type="scientific">Pediococcus ethanolidurans</name>
    <dbReference type="NCBI Taxonomy" id="319653"/>
    <lineage>
        <taxon>Bacteria</taxon>
        <taxon>Bacillati</taxon>
        <taxon>Bacillota</taxon>
        <taxon>Bacilli</taxon>
        <taxon>Lactobacillales</taxon>
        <taxon>Lactobacillaceae</taxon>
        <taxon>Pediococcus</taxon>
    </lineage>
</organism>
<accession>A0A0R2K852</accession>
<dbReference type="OrthoDB" id="2316145at2"/>
<keyword evidence="1" id="KW-0732">Signal</keyword>
<sequence>MKKWIFLMIGTLLVGGFLTACSQKSNKKTVTPKQASSKILNRSETIWQQTAYIKATANDKGKLSNMKTEKVSENGGSSIWTTYGGKFSGNYVRTNYATIKKILKQNTEDSEYKSRFFSIKELNAVLKKAKAPIRIHKYSDLVYLKNSKIDGGQAMGFIASGHKLYALGLKYSYSATQPNGTVDRCYIFSDQEYQVPKLHYSAQQLTGRWAASDDRSDQLVMRKDWLYQSQKVGINTQYKRIKIQDLNKVSASTLYTNTTFSYAQTQALSQGYAMPRVTTQAGSDGSYIYLFVNVKTLVQIGNGSLKTYQKLTEDIETSDLPDSVLNVFDELDKQTPKYVANSLTSQSNNHYIAALTDNVNKLTATAIQRHTQVKKVSLSGQQITISNVD</sequence>
<proteinExistence type="predicted"/>
<dbReference type="AlphaFoldDB" id="A0A0R2K852"/>
<dbReference type="EMBL" id="JQBY01000002">
    <property type="protein sequence ID" value="KRN83388.1"/>
    <property type="molecule type" value="Genomic_DNA"/>
</dbReference>
<dbReference type="STRING" id="319653.SAMN04487973_10338"/>
<evidence type="ECO:0008006" key="6">
    <source>
        <dbReference type="Google" id="ProtNLM"/>
    </source>
</evidence>
<feature type="signal peptide" evidence="1">
    <location>
        <begin position="1"/>
        <end position="20"/>
    </location>
</feature>
<gene>
    <name evidence="2" type="ORF">IV87_GL000817</name>
    <name evidence="3" type="ORF">SAMN04487973_10338</name>
</gene>